<comment type="cofactor">
    <cofactor evidence="2">
        <name>Mg(2+)</name>
        <dbReference type="ChEBI" id="CHEBI:18420"/>
    </cofactor>
</comment>
<dbReference type="GO" id="GO:0005524">
    <property type="term" value="F:ATP binding"/>
    <property type="evidence" value="ECO:0007669"/>
    <property type="project" value="UniProtKB-KW"/>
</dbReference>
<dbReference type="PROSITE" id="PS00111">
    <property type="entry name" value="PGLYCERATE_KINASE"/>
    <property type="match status" value="1"/>
</dbReference>
<dbReference type="Gene3D" id="3.40.50.1260">
    <property type="entry name" value="Phosphoglycerate kinase, N-terminal domain"/>
    <property type="match status" value="2"/>
</dbReference>
<dbReference type="Pfam" id="PF00162">
    <property type="entry name" value="PGK"/>
    <property type="match status" value="1"/>
</dbReference>
<evidence type="ECO:0000256" key="10">
    <source>
        <dbReference type="ARBA" id="ARBA00022842"/>
    </source>
</evidence>
<evidence type="ECO:0000256" key="1">
    <source>
        <dbReference type="ARBA" id="ARBA00000642"/>
    </source>
</evidence>
<evidence type="ECO:0000256" key="11">
    <source>
        <dbReference type="RuleBase" id="RU000532"/>
    </source>
</evidence>
<dbReference type="InterPro" id="IPR015824">
    <property type="entry name" value="Phosphoglycerate_kinase_N"/>
</dbReference>
<keyword evidence="7" id="KW-0547">Nucleotide-binding</keyword>
<keyword evidence="10" id="KW-0460">Magnesium</keyword>
<reference evidence="13 14" key="2">
    <citation type="submission" date="2024-10" db="EMBL/GenBank/DDBJ databases">
        <authorList>
            <person name="Ryan C."/>
        </authorList>
    </citation>
    <scope>NUCLEOTIDE SEQUENCE [LARGE SCALE GENOMIC DNA]</scope>
</reference>
<dbReference type="HAMAP" id="MF_00145">
    <property type="entry name" value="Phosphoglyc_kinase"/>
    <property type="match status" value="1"/>
</dbReference>
<dbReference type="InterPro" id="IPR015911">
    <property type="entry name" value="Phosphoglycerate_kinase_CS"/>
</dbReference>
<dbReference type="AlphaFoldDB" id="A0ABC8ZJ43"/>
<dbReference type="GO" id="GO:0004618">
    <property type="term" value="F:phosphoglycerate kinase activity"/>
    <property type="evidence" value="ECO:0007669"/>
    <property type="project" value="UniProtKB-EC"/>
</dbReference>
<comment type="subunit">
    <text evidence="4 12">Monomer.</text>
</comment>
<dbReference type="InterPro" id="IPR036043">
    <property type="entry name" value="Phosphoglycerate_kinase_sf"/>
</dbReference>
<dbReference type="EMBL" id="OZ075129">
    <property type="protein sequence ID" value="CAL4960926.1"/>
    <property type="molecule type" value="Genomic_DNA"/>
</dbReference>
<keyword evidence="14" id="KW-1185">Reference proteome</keyword>
<evidence type="ECO:0000256" key="7">
    <source>
        <dbReference type="ARBA" id="ARBA00022741"/>
    </source>
</evidence>
<reference evidence="14" key="1">
    <citation type="submission" date="2024-06" db="EMBL/GenBank/DDBJ databases">
        <authorList>
            <person name="Ryan C."/>
        </authorList>
    </citation>
    <scope>NUCLEOTIDE SEQUENCE [LARGE SCALE GENOMIC DNA]</scope>
</reference>
<evidence type="ECO:0000256" key="2">
    <source>
        <dbReference type="ARBA" id="ARBA00001946"/>
    </source>
</evidence>
<dbReference type="FunFam" id="3.40.50.1260:FF:000006">
    <property type="entry name" value="Phosphoglycerate kinase"/>
    <property type="match status" value="1"/>
</dbReference>
<keyword evidence="9" id="KW-0067">ATP-binding</keyword>
<evidence type="ECO:0000256" key="6">
    <source>
        <dbReference type="ARBA" id="ARBA00022679"/>
    </source>
</evidence>
<evidence type="ECO:0000313" key="14">
    <source>
        <dbReference type="Proteomes" id="UP001497457"/>
    </source>
</evidence>
<gene>
    <name evidence="13" type="ORF">URODEC1_LOCUS44706</name>
</gene>
<evidence type="ECO:0000256" key="4">
    <source>
        <dbReference type="ARBA" id="ARBA00011245"/>
    </source>
</evidence>
<evidence type="ECO:0000256" key="12">
    <source>
        <dbReference type="RuleBase" id="RU000696"/>
    </source>
</evidence>
<dbReference type="PANTHER" id="PTHR11406">
    <property type="entry name" value="PHOSPHOGLYCERATE KINASE"/>
    <property type="match status" value="1"/>
</dbReference>
<dbReference type="PANTHER" id="PTHR11406:SF24">
    <property type="entry name" value="PHOSPHOGLYCERATE KINASE"/>
    <property type="match status" value="1"/>
</dbReference>
<evidence type="ECO:0000256" key="5">
    <source>
        <dbReference type="ARBA" id="ARBA00013061"/>
    </source>
</evidence>
<evidence type="ECO:0000256" key="9">
    <source>
        <dbReference type="ARBA" id="ARBA00022840"/>
    </source>
</evidence>
<organism evidence="13 14">
    <name type="scientific">Urochloa decumbens</name>
    <dbReference type="NCBI Taxonomy" id="240449"/>
    <lineage>
        <taxon>Eukaryota</taxon>
        <taxon>Viridiplantae</taxon>
        <taxon>Streptophyta</taxon>
        <taxon>Embryophyta</taxon>
        <taxon>Tracheophyta</taxon>
        <taxon>Spermatophyta</taxon>
        <taxon>Magnoliopsida</taxon>
        <taxon>Liliopsida</taxon>
        <taxon>Poales</taxon>
        <taxon>Poaceae</taxon>
        <taxon>PACMAD clade</taxon>
        <taxon>Panicoideae</taxon>
        <taxon>Panicodae</taxon>
        <taxon>Paniceae</taxon>
        <taxon>Melinidinae</taxon>
        <taxon>Urochloa</taxon>
    </lineage>
</organism>
<dbReference type="CDD" id="cd00318">
    <property type="entry name" value="Phosphoglycerate_kinase"/>
    <property type="match status" value="1"/>
</dbReference>
<accession>A0ABC8ZJ43</accession>
<keyword evidence="6 11" id="KW-0808">Transferase</keyword>
<sequence length="487" mass="50420">MASAAAPASFSLASPAARRAMASAAAAAMTFRRAGLVAACLPARSLGSTSLCAGADRDRRLPIHVPSRCRSASSAGREARDAAAAAAAAKKSVGDLAAADLEGKRVLVRADLNVPLDDRQNITDDTRVRAAVPTIRHLISNGAKVILTSHLGRPKGFTPKLSLAPLVPRLSELLGIQVQKADDVIGPEVEKLVFALPNGSILLLENVRFYKEEEKNDPEFAKKLASLADLYVNDAFGTAHRAHASTEGVTKFLKPSVAGFLLQKELDYLVGAVSNPKRPFAAIVGGSKVSSKIGVIESLLAKCDILLLGGGMIFTFYKAQELAVGASLVEDDKLELAASLLAKAKEKGVSLLLPADVVIADKFAPDASSQVVPASAIPDGWMGLDIGPDSISAFSSALETTQTVIWNGPMGVFEFEKFAAGTEAIAKKLAELSGKGVTTIIGGGDSVAAVEKVGVAEAMSHISTGGGASLELLEGKELPGVVALDKA</sequence>
<name>A0ABC8ZJ43_9POAL</name>
<dbReference type="Proteomes" id="UP001497457">
    <property type="component" value="Chromosome 19rd"/>
</dbReference>
<protein>
    <recommendedName>
        <fullName evidence="5 11">Phosphoglycerate kinase</fullName>
        <ecNumber evidence="5 11">2.7.2.3</ecNumber>
    </recommendedName>
</protein>
<dbReference type="FunFam" id="3.40.50.1260:FF:000003">
    <property type="entry name" value="Phosphoglycerate kinase"/>
    <property type="match status" value="1"/>
</dbReference>
<dbReference type="EC" id="2.7.2.3" evidence="5 11"/>
<comment type="catalytic activity">
    <reaction evidence="1 11">
        <text>(2R)-3-phosphoglycerate + ATP = (2R)-3-phospho-glyceroyl phosphate + ADP</text>
        <dbReference type="Rhea" id="RHEA:14801"/>
        <dbReference type="ChEBI" id="CHEBI:30616"/>
        <dbReference type="ChEBI" id="CHEBI:57604"/>
        <dbReference type="ChEBI" id="CHEBI:58272"/>
        <dbReference type="ChEBI" id="CHEBI:456216"/>
        <dbReference type="EC" id="2.7.2.3"/>
    </reaction>
</comment>
<evidence type="ECO:0000313" key="13">
    <source>
        <dbReference type="EMBL" id="CAL4960926.1"/>
    </source>
</evidence>
<dbReference type="SUPFAM" id="SSF53748">
    <property type="entry name" value="Phosphoglycerate kinase"/>
    <property type="match status" value="1"/>
</dbReference>
<comment type="similarity">
    <text evidence="3 11">Belongs to the phosphoglycerate kinase family.</text>
</comment>
<keyword evidence="8 11" id="KW-0418">Kinase</keyword>
<evidence type="ECO:0000256" key="3">
    <source>
        <dbReference type="ARBA" id="ARBA00008982"/>
    </source>
</evidence>
<proteinExistence type="inferred from homology"/>
<evidence type="ECO:0000256" key="8">
    <source>
        <dbReference type="ARBA" id="ARBA00022777"/>
    </source>
</evidence>
<dbReference type="InterPro" id="IPR001576">
    <property type="entry name" value="Phosphoglycerate_kinase"/>
</dbReference>
<dbReference type="PRINTS" id="PR00477">
    <property type="entry name" value="PHGLYCKINASE"/>
</dbReference>
<dbReference type="GO" id="GO:0005829">
    <property type="term" value="C:cytosol"/>
    <property type="evidence" value="ECO:0007669"/>
    <property type="project" value="UniProtKB-ARBA"/>
</dbReference>